<evidence type="ECO:0000256" key="4">
    <source>
        <dbReference type="ARBA" id="ARBA00022475"/>
    </source>
</evidence>
<dbReference type="NCBIfam" id="TIGR00797">
    <property type="entry name" value="matE"/>
    <property type="match status" value="1"/>
</dbReference>
<dbReference type="Proteomes" id="UP000317496">
    <property type="component" value="Chromosome"/>
</dbReference>
<dbReference type="PIRSF" id="PIRSF006603">
    <property type="entry name" value="DinF"/>
    <property type="match status" value="1"/>
</dbReference>
<keyword evidence="6 10" id="KW-1133">Transmembrane helix</keyword>
<dbReference type="PANTHER" id="PTHR43298:SF2">
    <property type="entry name" value="FMN_FAD EXPORTER YEEO-RELATED"/>
    <property type="match status" value="1"/>
</dbReference>
<dbReference type="RefSeq" id="WP_144068684.1">
    <property type="nucleotide sequence ID" value="NZ_CP041636.1"/>
</dbReference>
<feature type="transmembrane region" description="Helical" evidence="10">
    <location>
        <begin position="40"/>
        <end position="70"/>
    </location>
</feature>
<feature type="transmembrane region" description="Helical" evidence="10">
    <location>
        <begin position="313"/>
        <end position="343"/>
    </location>
</feature>
<proteinExistence type="predicted"/>
<name>A0A516H1Q5_9PROT</name>
<keyword evidence="4" id="KW-1003">Cell membrane</keyword>
<evidence type="ECO:0000256" key="10">
    <source>
        <dbReference type="SAM" id="Phobius"/>
    </source>
</evidence>
<dbReference type="Pfam" id="PF01554">
    <property type="entry name" value="MatE"/>
    <property type="match status" value="2"/>
</dbReference>
<evidence type="ECO:0000313" key="12">
    <source>
        <dbReference type="Proteomes" id="UP000317496"/>
    </source>
</evidence>
<protein>
    <recommendedName>
        <fullName evidence="9">Multidrug-efflux transporter</fullName>
    </recommendedName>
</protein>
<keyword evidence="12" id="KW-1185">Reference proteome</keyword>
<dbReference type="PANTHER" id="PTHR43298">
    <property type="entry name" value="MULTIDRUG RESISTANCE PROTEIN NORM-RELATED"/>
    <property type="match status" value="1"/>
</dbReference>
<organism evidence="11 12">
    <name type="scientific">Ferrovibrio terrae</name>
    <dbReference type="NCBI Taxonomy" id="2594003"/>
    <lineage>
        <taxon>Bacteria</taxon>
        <taxon>Pseudomonadati</taxon>
        <taxon>Pseudomonadota</taxon>
        <taxon>Alphaproteobacteria</taxon>
        <taxon>Rhodospirillales</taxon>
        <taxon>Rhodospirillaceae</taxon>
        <taxon>Ferrovibrio</taxon>
    </lineage>
</organism>
<comment type="subcellular location">
    <subcellularLocation>
        <location evidence="1">Cell inner membrane</location>
        <topology evidence="1">Multi-pass membrane protein</topology>
    </subcellularLocation>
</comment>
<feature type="transmembrane region" description="Helical" evidence="10">
    <location>
        <begin position="91"/>
        <end position="109"/>
    </location>
</feature>
<dbReference type="GO" id="GO:0042910">
    <property type="term" value="F:xenobiotic transmembrane transporter activity"/>
    <property type="evidence" value="ECO:0007669"/>
    <property type="project" value="InterPro"/>
</dbReference>
<dbReference type="GO" id="GO:0015297">
    <property type="term" value="F:antiporter activity"/>
    <property type="evidence" value="ECO:0007669"/>
    <property type="project" value="UniProtKB-KW"/>
</dbReference>
<feature type="transmembrane region" description="Helical" evidence="10">
    <location>
        <begin position="389"/>
        <end position="410"/>
    </location>
</feature>
<dbReference type="EMBL" id="CP041636">
    <property type="protein sequence ID" value="QDO97703.1"/>
    <property type="molecule type" value="Genomic_DNA"/>
</dbReference>
<dbReference type="CDD" id="cd13131">
    <property type="entry name" value="MATE_NorM_like"/>
    <property type="match status" value="1"/>
</dbReference>
<dbReference type="AlphaFoldDB" id="A0A516H1Q5"/>
<keyword evidence="5 10" id="KW-0812">Transmembrane</keyword>
<sequence>MILTEARATLTLALPIIGTQLAQMAIHTTDVWLLSHYNAAALGAGALGVAIFSFLWMLGLGLAMATPALASQARGRDPNDIEGVRNAVHDGLISTGIVSLVCTGLLLVMEPFLRLIGQPEELVTLAGDFMQAVSGMFLPAVWFMVLRGFVAALERPRSALLLTLLAVALNAAVNSVLIFGFWIIPEMGVVGAGLGSSLVNILVLLLFFWYIARDPQFSSYHLSRGWWHTTPQRMIAFLRIGAPISLALSAEIGLFSAAALLMGRLGSVEVAGHQVALQWAALAFMVPMGLGQAATVRVGLATGAGNIAGAARAGWIAIIMGMTFMLCTALIFHFAGAHLIAVFLRESSAPVYTLALTYLGMAALFQLVDGAQGVANGALRGLKDTAIPMVLTLVGYWLIGFPVAIWFGFFTPLRGIGVWAGLVVGLAVVAVMLLWRFAVMTRRLAREQVMAA</sequence>
<evidence type="ECO:0000256" key="5">
    <source>
        <dbReference type="ARBA" id="ARBA00022692"/>
    </source>
</evidence>
<feature type="transmembrane region" description="Helical" evidence="10">
    <location>
        <begin position="190"/>
        <end position="212"/>
    </location>
</feature>
<evidence type="ECO:0000256" key="1">
    <source>
        <dbReference type="ARBA" id="ARBA00004429"/>
    </source>
</evidence>
<feature type="transmembrane region" description="Helical" evidence="10">
    <location>
        <begin position="349"/>
        <end position="368"/>
    </location>
</feature>
<evidence type="ECO:0000256" key="6">
    <source>
        <dbReference type="ARBA" id="ARBA00022989"/>
    </source>
</evidence>
<evidence type="ECO:0000256" key="7">
    <source>
        <dbReference type="ARBA" id="ARBA00023065"/>
    </source>
</evidence>
<keyword evidence="7" id="KW-0406">Ion transport</keyword>
<keyword evidence="8 10" id="KW-0472">Membrane</keyword>
<evidence type="ECO:0000313" key="11">
    <source>
        <dbReference type="EMBL" id="QDO97703.1"/>
    </source>
</evidence>
<evidence type="ECO:0000256" key="3">
    <source>
        <dbReference type="ARBA" id="ARBA00022449"/>
    </source>
</evidence>
<evidence type="ECO:0000256" key="2">
    <source>
        <dbReference type="ARBA" id="ARBA00022448"/>
    </source>
</evidence>
<gene>
    <name evidence="11" type="ORF">FNB15_10660</name>
</gene>
<evidence type="ECO:0000256" key="9">
    <source>
        <dbReference type="ARBA" id="ARBA00031636"/>
    </source>
</evidence>
<dbReference type="GO" id="GO:0005886">
    <property type="term" value="C:plasma membrane"/>
    <property type="evidence" value="ECO:0007669"/>
    <property type="project" value="UniProtKB-SubCell"/>
</dbReference>
<feature type="transmembrane region" description="Helical" evidence="10">
    <location>
        <begin position="233"/>
        <end position="259"/>
    </location>
</feature>
<evidence type="ECO:0000256" key="8">
    <source>
        <dbReference type="ARBA" id="ARBA00023136"/>
    </source>
</evidence>
<dbReference type="InterPro" id="IPR002528">
    <property type="entry name" value="MATE_fam"/>
</dbReference>
<feature type="transmembrane region" description="Helical" evidence="10">
    <location>
        <begin position="160"/>
        <end position="184"/>
    </location>
</feature>
<reference evidence="11 12" key="1">
    <citation type="submission" date="2019-07" db="EMBL/GenBank/DDBJ databases">
        <title>Genome sequencing for Ferrovibrio sp. K5.</title>
        <authorList>
            <person name="Park S.-J."/>
        </authorList>
    </citation>
    <scope>NUCLEOTIDE SEQUENCE [LARGE SCALE GENOMIC DNA]</scope>
    <source>
        <strain evidence="11 12">K5</strain>
    </source>
</reference>
<feature type="transmembrane region" description="Helical" evidence="10">
    <location>
        <begin position="279"/>
        <end position="301"/>
    </location>
</feature>
<dbReference type="InterPro" id="IPR048279">
    <property type="entry name" value="MdtK-like"/>
</dbReference>
<feature type="transmembrane region" description="Helical" evidence="10">
    <location>
        <begin position="416"/>
        <end position="438"/>
    </location>
</feature>
<dbReference type="KEGG" id="fer:FNB15_10660"/>
<feature type="transmembrane region" description="Helical" evidence="10">
    <location>
        <begin position="129"/>
        <end position="153"/>
    </location>
</feature>
<dbReference type="GO" id="GO:0006811">
    <property type="term" value="P:monoatomic ion transport"/>
    <property type="evidence" value="ECO:0007669"/>
    <property type="project" value="UniProtKB-KW"/>
</dbReference>
<keyword evidence="2" id="KW-0813">Transport</keyword>
<keyword evidence="3" id="KW-0050">Antiport</keyword>
<dbReference type="InterPro" id="IPR050222">
    <property type="entry name" value="MATE_MdtK"/>
</dbReference>
<accession>A0A516H1Q5</accession>
<dbReference type="OrthoDB" id="9780160at2"/>